<accession>A0ABU2NH22</accession>
<keyword evidence="1" id="KW-1133">Transmembrane helix</keyword>
<dbReference type="Proteomes" id="UP001183202">
    <property type="component" value="Unassembled WGS sequence"/>
</dbReference>
<feature type="transmembrane region" description="Helical" evidence="1">
    <location>
        <begin position="129"/>
        <end position="149"/>
    </location>
</feature>
<feature type="transmembrane region" description="Helical" evidence="1">
    <location>
        <begin position="97"/>
        <end position="117"/>
    </location>
</feature>
<evidence type="ECO:0000313" key="2">
    <source>
        <dbReference type="EMBL" id="MDT0353253.1"/>
    </source>
</evidence>
<feature type="transmembrane region" description="Helical" evidence="1">
    <location>
        <begin position="69"/>
        <end position="90"/>
    </location>
</feature>
<evidence type="ECO:0000256" key="1">
    <source>
        <dbReference type="SAM" id="Phobius"/>
    </source>
</evidence>
<evidence type="ECO:0000313" key="3">
    <source>
        <dbReference type="Proteomes" id="UP001183202"/>
    </source>
</evidence>
<gene>
    <name evidence="2" type="ORF">RM445_27445</name>
</gene>
<comment type="caution">
    <text evidence="2">The sequence shown here is derived from an EMBL/GenBank/DDBJ whole genome shotgun (WGS) entry which is preliminary data.</text>
</comment>
<dbReference type="RefSeq" id="WP_311559765.1">
    <property type="nucleotide sequence ID" value="NZ_JAVREJ010000028.1"/>
</dbReference>
<proteinExistence type="predicted"/>
<name>A0ABU2NH22_9PSEU</name>
<keyword evidence="3" id="KW-1185">Reference proteome</keyword>
<protein>
    <submittedName>
        <fullName evidence="2">Uncharacterized protein</fullName>
    </submittedName>
</protein>
<keyword evidence="1" id="KW-0812">Transmembrane</keyword>
<keyword evidence="1" id="KW-0472">Membrane</keyword>
<reference evidence="3" key="1">
    <citation type="submission" date="2023-07" db="EMBL/GenBank/DDBJ databases">
        <title>30 novel species of actinomycetes from the DSMZ collection.</title>
        <authorList>
            <person name="Nouioui I."/>
        </authorList>
    </citation>
    <scope>NUCLEOTIDE SEQUENCE [LARGE SCALE GENOMIC DNA]</scope>
    <source>
        <strain evidence="3">DSM 45834</strain>
    </source>
</reference>
<dbReference type="EMBL" id="JAVREJ010000028">
    <property type="protein sequence ID" value="MDT0353253.1"/>
    <property type="molecule type" value="Genomic_DNA"/>
</dbReference>
<feature type="transmembrane region" description="Helical" evidence="1">
    <location>
        <begin position="31"/>
        <end position="49"/>
    </location>
</feature>
<sequence>MNESSPDDLAALEAELAEAERSVVRRVDPGSTAMPVAVAVLGVLIALMLPWTGDVAGWEILAGTANFGLLPRLFTVTAVLFGVLGSAVALAGRHWAAAWTCAVGCGFSVVNGVWAIWSRQVNVPQGGTGPGIGLVLAVIAMVVLAASWVKISTRRG</sequence>
<organism evidence="2 3">
    <name type="scientific">Pseudonocardia charpentierae</name>
    <dbReference type="NCBI Taxonomy" id="3075545"/>
    <lineage>
        <taxon>Bacteria</taxon>
        <taxon>Bacillati</taxon>
        <taxon>Actinomycetota</taxon>
        <taxon>Actinomycetes</taxon>
        <taxon>Pseudonocardiales</taxon>
        <taxon>Pseudonocardiaceae</taxon>
        <taxon>Pseudonocardia</taxon>
    </lineage>
</organism>